<evidence type="ECO:0000313" key="1">
    <source>
        <dbReference type="EMBL" id="MPN29983.1"/>
    </source>
</evidence>
<reference evidence="1" key="1">
    <citation type="submission" date="2019-08" db="EMBL/GenBank/DDBJ databases">
        <authorList>
            <person name="Kucharzyk K."/>
            <person name="Murdoch R.W."/>
            <person name="Higgins S."/>
            <person name="Loffler F."/>
        </authorList>
    </citation>
    <scope>NUCLEOTIDE SEQUENCE</scope>
</reference>
<proteinExistence type="predicted"/>
<dbReference type="AlphaFoldDB" id="A0A645H2A9"/>
<name>A0A645H2A9_9ZZZZ</name>
<accession>A0A645H2A9</accession>
<organism evidence="1">
    <name type="scientific">bioreactor metagenome</name>
    <dbReference type="NCBI Taxonomy" id="1076179"/>
    <lineage>
        <taxon>unclassified sequences</taxon>
        <taxon>metagenomes</taxon>
        <taxon>ecological metagenomes</taxon>
    </lineage>
</organism>
<dbReference type="EMBL" id="VSSQ01080925">
    <property type="protein sequence ID" value="MPN29983.1"/>
    <property type="molecule type" value="Genomic_DNA"/>
</dbReference>
<gene>
    <name evidence="1" type="ORF">SDC9_177440</name>
</gene>
<comment type="caution">
    <text evidence="1">The sequence shown here is derived from an EMBL/GenBank/DDBJ whole genome shotgun (WGS) entry which is preliminary data.</text>
</comment>
<protein>
    <submittedName>
        <fullName evidence="1">Uncharacterized protein</fullName>
    </submittedName>
</protein>
<sequence>MHLADSRGEHSIAMKNNSNDWALSSLSKVLERFRSEYITSLKSVISDSFIKSPDKSGFSSPEDWYKSEFPGTAHFNLLKSGEIYRESD</sequence>